<reference evidence="3" key="2">
    <citation type="submission" date="2020-01" db="EMBL/GenBank/DDBJ databases">
        <authorList>
            <person name="Hornung B."/>
        </authorList>
    </citation>
    <scope>NUCLEOTIDE SEQUENCE</scope>
    <source>
        <strain evidence="3">PacBioINE</strain>
    </source>
</reference>
<dbReference type="GO" id="GO:0008745">
    <property type="term" value="F:N-acetylmuramoyl-L-alanine amidase activity"/>
    <property type="evidence" value="ECO:0007669"/>
    <property type="project" value="UniProtKB-EC"/>
</dbReference>
<dbReference type="CDD" id="cd02696">
    <property type="entry name" value="MurNAc-LAA"/>
    <property type="match status" value="1"/>
</dbReference>
<dbReference type="Proteomes" id="UP000836597">
    <property type="component" value="Chromosome"/>
</dbReference>
<dbReference type="PANTHER" id="PTHR30404:SF0">
    <property type="entry name" value="N-ACETYLMURAMOYL-L-ALANINE AMIDASE AMIC"/>
    <property type="match status" value="1"/>
</dbReference>
<reference evidence="4" key="1">
    <citation type="submission" date="2014-11" db="EMBL/GenBank/DDBJ databases">
        <authorList>
            <person name="Hornung B.V."/>
        </authorList>
    </citation>
    <scope>NUCLEOTIDE SEQUENCE</scope>
    <source>
        <strain evidence="4">INE</strain>
    </source>
</reference>
<name>A0A8S0Y1S1_9FIRM</name>
<protein>
    <submittedName>
        <fullName evidence="3 4">N-acetylmuramoyl-L-alanine amidase</fullName>
        <ecNumber evidence="3 4">3.5.1.28</ecNumber>
    </submittedName>
</protein>
<evidence type="ECO:0000313" key="4">
    <source>
        <dbReference type="EMBL" id="CEJ07441.1"/>
    </source>
</evidence>
<accession>A0A8S0Y1S1</accession>
<keyword evidence="5" id="KW-1185">Reference proteome</keyword>
<dbReference type="EMBL" id="LR746496">
    <property type="protein sequence ID" value="CAA7599875.1"/>
    <property type="molecule type" value="Genomic_DNA"/>
</dbReference>
<evidence type="ECO:0000259" key="2">
    <source>
        <dbReference type="SMART" id="SM00646"/>
    </source>
</evidence>
<evidence type="ECO:0000313" key="5">
    <source>
        <dbReference type="Proteomes" id="UP001071230"/>
    </source>
</evidence>
<dbReference type="EMBL" id="CDGJ01000052">
    <property type="protein sequence ID" value="CEJ07441.1"/>
    <property type="molecule type" value="Genomic_DNA"/>
</dbReference>
<gene>
    <name evidence="3" type="ORF">DEACI_0509</name>
    <name evidence="4" type="ORF">DEACI_1906</name>
</gene>
<sequence>MKRLVLIPGWRTRNLAMAVVLAVMISLVFSVVRQGSAVVSSQMSGTHTVVIDPGHGGYDPGAVSKQGIYEKEINLEIAARVAEQLKPSGMKVILTRDEDEDYVPGGVRGRTSKKQTDLNYRINLANRAQADVLVSIHVNATTGGLKSGAETFYNPDSVEGTRLAEAIQRELIKVPGMNRRIAKPGDFYLLKNCSMPAVIVEVGYLNNPAELKRLQQPWYLEYLAHAIAKGIGGYFGLP</sequence>
<dbReference type="InterPro" id="IPR002508">
    <property type="entry name" value="MurNAc-LAA_cat"/>
</dbReference>
<feature type="domain" description="MurNAc-LAA" evidence="2">
    <location>
        <begin position="122"/>
        <end position="232"/>
    </location>
</feature>
<dbReference type="EC" id="3.5.1.28" evidence="3 4"/>
<dbReference type="SUPFAM" id="SSF53187">
    <property type="entry name" value="Zn-dependent exopeptidases"/>
    <property type="match status" value="1"/>
</dbReference>
<evidence type="ECO:0000256" key="1">
    <source>
        <dbReference type="ARBA" id="ARBA00022801"/>
    </source>
</evidence>
<dbReference type="GO" id="GO:0009253">
    <property type="term" value="P:peptidoglycan catabolic process"/>
    <property type="evidence" value="ECO:0007669"/>
    <property type="project" value="InterPro"/>
</dbReference>
<dbReference type="AlphaFoldDB" id="A0A8S0Y1S1"/>
<proteinExistence type="predicted"/>
<dbReference type="SMART" id="SM00646">
    <property type="entry name" value="Ami_3"/>
    <property type="match status" value="1"/>
</dbReference>
<dbReference type="Proteomes" id="UP001071230">
    <property type="component" value="Unassembled WGS sequence"/>
</dbReference>
<dbReference type="GO" id="GO:0030288">
    <property type="term" value="C:outer membrane-bounded periplasmic space"/>
    <property type="evidence" value="ECO:0007669"/>
    <property type="project" value="TreeGrafter"/>
</dbReference>
<dbReference type="Pfam" id="PF01520">
    <property type="entry name" value="Amidase_3"/>
    <property type="match status" value="1"/>
</dbReference>
<dbReference type="KEGG" id="aacx:DEACI_0509"/>
<organism evidence="3">
    <name type="scientific">Acididesulfobacillus acetoxydans</name>
    <dbReference type="NCBI Taxonomy" id="1561005"/>
    <lineage>
        <taxon>Bacteria</taxon>
        <taxon>Bacillati</taxon>
        <taxon>Bacillota</taxon>
        <taxon>Clostridia</taxon>
        <taxon>Eubacteriales</taxon>
        <taxon>Peptococcaceae</taxon>
        <taxon>Acididesulfobacillus</taxon>
    </lineage>
</organism>
<dbReference type="PANTHER" id="PTHR30404">
    <property type="entry name" value="N-ACETYLMURAMOYL-L-ALANINE AMIDASE"/>
    <property type="match status" value="1"/>
</dbReference>
<evidence type="ECO:0000313" key="3">
    <source>
        <dbReference type="EMBL" id="CAA7599875.1"/>
    </source>
</evidence>
<dbReference type="Gene3D" id="3.40.630.40">
    <property type="entry name" value="Zn-dependent exopeptidases"/>
    <property type="match status" value="1"/>
</dbReference>
<dbReference type="RefSeq" id="WP_240983629.1">
    <property type="nucleotide sequence ID" value="NZ_CDGJ01000052.1"/>
</dbReference>
<keyword evidence="1 3" id="KW-0378">Hydrolase</keyword>
<dbReference type="InterPro" id="IPR050695">
    <property type="entry name" value="N-acetylmuramoyl_amidase_3"/>
</dbReference>